<organism evidence="8">
    <name type="scientific">Physcomitrium patens</name>
    <name type="common">Spreading-leaved earth moss</name>
    <name type="synonym">Physcomitrella patens</name>
    <dbReference type="NCBI Taxonomy" id="3218"/>
    <lineage>
        <taxon>Eukaryota</taxon>
        <taxon>Viridiplantae</taxon>
        <taxon>Streptophyta</taxon>
        <taxon>Embryophyta</taxon>
        <taxon>Bryophyta</taxon>
        <taxon>Bryophytina</taxon>
        <taxon>Bryopsida</taxon>
        <taxon>Funariidae</taxon>
        <taxon>Funariales</taxon>
        <taxon>Funariaceae</taxon>
        <taxon>Physcomitrium</taxon>
    </lineage>
</organism>
<gene>
    <name evidence="9" type="primary">LOC112275138</name>
    <name evidence="8" type="ORF">PHYPA_027280</name>
</gene>
<dbReference type="GO" id="GO:0005634">
    <property type="term" value="C:nucleus"/>
    <property type="evidence" value="ECO:0007669"/>
    <property type="project" value="UniProtKB-SubCell"/>
</dbReference>
<keyword evidence="3" id="KW-0507">mRNA processing</keyword>
<feature type="domain" description="Virilizer N-terminal" evidence="7">
    <location>
        <begin position="8"/>
        <end position="124"/>
    </location>
</feature>
<dbReference type="Gramene" id="Pp3c22_17700V3.2">
    <property type="protein sequence ID" value="Pp3c22_17700V3.2"/>
    <property type="gene ID" value="Pp3c22_17700"/>
</dbReference>
<evidence type="ECO:0000259" key="7">
    <source>
        <dbReference type="Pfam" id="PF15912"/>
    </source>
</evidence>
<proteinExistence type="inferred from homology"/>
<dbReference type="GO" id="GO:0036396">
    <property type="term" value="C:RNA N6-methyladenosine methyltransferase complex"/>
    <property type="evidence" value="ECO:0000318"/>
    <property type="project" value="GO_Central"/>
</dbReference>
<reference evidence="8 10" key="1">
    <citation type="journal article" date="2008" name="Science">
        <title>The Physcomitrella genome reveals evolutionary insights into the conquest of land by plants.</title>
        <authorList>
            <person name="Rensing S."/>
            <person name="Lang D."/>
            <person name="Zimmer A."/>
            <person name="Terry A."/>
            <person name="Salamov A."/>
            <person name="Shapiro H."/>
            <person name="Nishiyama T."/>
            <person name="Perroud P.-F."/>
            <person name="Lindquist E."/>
            <person name="Kamisugi Y."/>
            <person name="Tanahashi T."/>
            <person name="Sakakibara K."/>
            <person name="Fujita T."/>
            <person name="Oishi K."/>
            <person name="Shin-I T."/>
            <person name="Kuroki Y."/>
            <person name="Toyoda A."/>
            <person name="Suzuki Y."/>
            <person name="Hashimoto A."/>
            <person name="Yamaguchi K."/>
            <person name="Sugano A."/>
            <person name="Kohara Y."/>
            <person name="Fujiyama A."/>
            <person name="Anterola A."/>
            <person name="Aoki S."/>
            <person name="Ashton N."/>
            <person name="Barbazuk W.B."/>
            <person name="Barker E."/>
            <person name="Bennetzen J."/>
            <person name="Bezanilla M."/>
            <person name="Blankenship R."/>
            <person name="Cho S.H."/>
            <person name="Dutcher S."/>
            <person name="Estelle M."/>
            <person name="Fawcett J.A."/>
            <person name="Gundlach H."/>
            <person name="Hanada K."/>
            <person name="Heyl A."/>
            <person name="Hicks K.A."/>
            <person name="Hugh J."/>
            <person name="Lohr M."/>
            <person name="Mayer K."/>
            <person name="Melkozernov A."/>
            <person name="Murata T."/>
            <person name="Nelson D."/>
            <person name="Pils B."/>
            <person name="Prigge M."/>
            <person name="Reiss B."/>
            <person name="Renner T."/>
            <person name="Rombauts S."/>
            <person name="Rushton P."/>
            <person name="Sanderfoot A."/>
            <person name="Schween G."/>
            <person name="Shiu S.-H."/>
            <person name="Stueber K."/>
            <person name="Theodoulou F.L."/>
            <person name="Tu H."/>
            <person name="Van de Peer Y."/>
            <person name="Verrier P.J."/>
            <person name="Waters E."/>
            <person name="Wood A."/>
            <person name="Yang L."/>
            <person name="Cove D."/>
            <person name="Cuming A."/>
            <person name="Hasebe M."/>
            <person name="Lucas S."/>
            <person name="Mishler D.B."/>
            <person name="Reski R."/>
            <person name="Grigoriev I."/>
            <person name="Quatrano R.S."/>
            <person name="Boore J.L."/>
        </authorList>
    </citation>
    <scope>NUCLEOTIDE SEQUENCE [LARGE SCALE GENOMIC DNA]</scope>
    <source>
        <strain evidence="9 10">cv. Gransden 2004</strain>
    </source>
</reference>
<feature type="compositionally biased region" description="Pro residues" evidence="6">
    <location>
        <begin position="1768"/>
        <end position="1779"/>
    </location>
</feature>
<dbReference type="GO" id="GO:0006397">
    <property type="term" value="P:mRNA processing"/>
    <property type="evidence" value="ECO:0007669"/>
    <property type="project" value="UniProtKB-KW"/>
</dbReference>
<dbReference type="PANTHER" id="PTHR23185:SF0">
    <property type="entry name" value="PROTEIN VIRILIZER HOMOLOG"/>
    <property type="match status" value="1"/>
</dbReference>
<evidence type="ECO:0000256" key="1">
    <source>
        <dbReference type="ARBA" id="ARBA00004123"/>
    </source>
</evidence>
<evidence type="ECO:0000256" key="4">
    <source>
        <dbReference type="ARBA" id="ARBA00023187"/>
    </source>
</evidence>
<dbReference type="STRING" id="3218.A0A2K1INW0"/>
<comment type="similarity">
    <text evidence="2">Belongs to the vir family.</text>
</comment>
<evidence type="ECO:0000313" key="10">
    <source>
        <dbReference type="Proteomes" id="UP000006727"/>
    </source>
</evidence>
<evidence type="ECO:0000256" key="2">
    <source>
        <dbReference type="ARBA" id="ARBA00008371"/>
    </source>
</evidence>
<dbReference type="InterPro" id="IPR026736">
    <property type="entry name" value="Virilizer"/>
</dbReference>
<evidence type="ECO:0000256" key="5">
    <source>
        <dbReference type="ARBA" id="ARBA00023242"/>
    </source>
</evidence>
<feature type="region of interest" description="Disordered" evidence="6">
    <location>
        <begin position="1871"/>
        <end position="1935"/>
    </location>
</feature>
<reference evidence="8 10" key="2">
    <citation type="journal article" date="2018" name="Plant J.">
        <title>The Physcomitrella patens chromosome-scale assembly reveals moss genome structure and evolution.</title>
        <authorList>
            <person name="Lang D."/>
            <person name="Ullrich K.K."/>
            <person name="Murat F."/>
            <person name="Fuchs J."/>
            <person name="Jenkins J."/>
            <person name="Haas F.B."/>
            <person name="Piednoel M."/>
            <person name="Gundlach H."/>
            <person name="Van Bel M."/>
            <person name="Meyberg R."/>
            <person name="Vives C."/>
            <person name="Morata J."/>
            <person name="Symeonidi A."/>
            <person name="Hiss M."/>
            <person name="Muchero W."/>
            <person name="Kamisugi Y."/>
            <person name="Saleh O."/>
            <person name="Blanc G."/>
            <person name="Decker E.L."/>
            <person name="van Gessel N."/>
            <person name="Grimwood J."/>
            <person name="Hayes R.D."/>
            <person name="Graham S.W."/>
            <person name="Gunter L.E."/>
            <person name="McDaniel S.F."/>
            <person name="Hoernstein S.N.W."/>
            <person name="Larsson A."/>
            <person name="Li F.W."/>
            <person name="Perroud P.F."/>
            <person name="Phillips J."/>
            <person name="Ranjan P."/>
            <person name="Rokshar D.S."/>
            <person name="Rothfels C.J."/>
            <person name="Schneider L."/>
            <person name="Shu S."/>
            <person name="Stevenson D.W."/>
            <person name="Thummler F."/>
            <person name="Tillich M."/>
            <person name="Villarreal Aguilar J.C."/>
            <person name="Widiez T."/>
            <person name="Wong G.K."/>
            <person name="Wymore A."/>
            <person name="Zhang Y."/>
            <person name="Zimmer A.D."/>
            <person name="Quatrano R.S."/>
            <person name="Mayer K.F.X."/>
            <person name="Goodstein D."/>
            <person name="Casacuberta J.M."/>
            <person name="Vandepoele K."/>
            <person name="Reski R."/>
            <person name="Cuming A.C."/>
            <person name="Tuskan G.A."/>
            <person name="Maumus F."/>
            <person name="Salse J."/>
            <person name="Schmutz J."/>
            <person name="Rensing S.A."/>
        </authorList>
    </citation>
    <scope>NUCLEOTIDE SEQUENCE [LARGE SCALE GENOMIC DNA]</scope>
    <source>
        <strain evidence="9 10">cv. Gransden 2004</strain>
    </source>
</reference>
<keyword evidence="10" id="KW-1185">Reference proteome</keyword>
<evidence type="ECO:0000256" key="6">
    <source>
        <dbReference type="SAM" id="MobiDB-lite"/>
    </source>
</evidence>
<feature type="compositionally biased region" description="Polar residues" evidence="6">
    <location>
        <begin position="1525"/>
        <end position="1546"/>
    </location>
</feature>
<feature type="compositionally biased region" description="Polar residues" evidence="6">
    <location>
        <begin position="1919"/>
        <end position="1929"/>
    </location>
</feature>
<feature type="compositionally biased region" description="Low complexity" evidence="6">
    <location>
        <begin position="1895"/>
        <end position="1909"/>
    </location>
</feature>
<evidence type="ECO:0000313" key="8">
    <source>
        <dbReference type="EMBL" id="PNR30964.1"/>
    </source>
</evidence>
<dbReference type="EMBL" id="ABEU02000022">
    <property type="protein sequence ID" value="PNR30964.1"/>
    <property type="molecule type" value="Genomic_DNA"/>
</dbReference>
<dbReference type="Pfam" id="PF15912">
    <property type="entry name" value="VIR_N"/>
    <property type="match status" value="1"/>
</dbReference>
<sequence length="1997" mass="215417">MAALPRCSLLFADSFHHDRLCQHVDEVRFTEPVVITACEVVELHQPSRCPTLALKGITSPESCALEFYVRSGRDSRFQRLGPAFLHSPAAIPFLDVQAAVTEHLVLRGSYKSLTLVIYGNLASELCVDNNPDTNNVSQRATSKIVSLREILCTQPSSILSLSNLQLYTPPTKEQGTLLQRLIKYVDGRDATQHMVSMLLTAAAAWHLSHQRQREGAQWCALKKDDPLDGSRSLLCDDSIREMSELHNLLQQKEGDDKHTSSDEANGRVLVQLSLHWLQVGLDPSAGLNSSISAVESLLGGLAAVQLLFTSCPKDVPAFLAGGGMRLLHQVVEEISGTSALLLFALTSVECTLRHASGCEEFSAQDKRILLSLLEKKQRPPVVSLLQRILQRLRCYELAVTITRLVEPLTNLGSAQNSDTIKEASKLLNGLLIALSIKSFVESTSVEYNWVKQEAKLPTSAGSCYDDFTSLSEDVDCALLSILQETSFMESLAAFSSVPHIWPANGSAPNVSIEFASATQRFLLRLLECRSGLLFLGADMESLTKMITGLKSASEQELEVLPIRHVTVLSSLGYLCTPGSMAETLHSRISMVSAADRFVGADAGSDAAFGALWDLASMSRSEAGRQAILAIVSFPEVLTALIEAIHPSPDLAESMGGAGGHFATEALQKVFCDSALVNQIALTVHASALQTALQAACNSGMNSCSKLVEWVEAAVVYQKKGAVGLLKHATALIGPLNTSMTIHVDGSMGDDANNLHDRAPGSELPNSISKGTGSTPIQYSAIHALTISLRLLASAGWNLEVAASLYGDGAVGVVNIILEHCVAALQASSNEFDDEDTEEDEGRGEDFHKEQALLALLLPTLILLLSLLKCLQSVVQHFCSTRLLDLLTQLHHVISAKAGAHETAPPYSWTGEVLELGAVQQVLASLLAFWPVQGWTPALMPRLFGSNSTSLPMEPTEACSVICLLEEFLPPECPRTFMDKAAVLDVYRTVAVGNIHGVEVMPAVYWHTSPKHTDKMLHVLSPFLEQIGQLVVHLASCTCDVVQERLTNLVVRLACQSSENAVIVLRPVLSVLRQRTAAAAKSLLSETDVLQVTHMLRWIALLTAHASSKALLLQEGIVQMLLQVISLEATPSIPVGKSGWLMWSLRTVARLCDTEVCFLPAASVARHISEDCPNYDDCCAIASSLLQHCQLMHVEPQIEVLADAFEKLASHDVGRAAVASVALGHAGCATHMNNHDTPESQISGVFHKASPPFLKLWQNLVSAMGLVELNPVLVRLVRRFAQVAIVLTESGHSSVGGVALRALFGLDVSSESTESKTVGERDDKLEAPSCVVSILQQHLTDIEDSNATFSVFRSSLHEALSAVSSMLNYLTASEKEIVLREEIELLINRLPAARPVAERRAEAIVAQSSSCFGLVSFMDDGVKPMDTDISEAINGESKGTIPWDCPKLPHERPVMKMRTSKRRVISTIEVASKRQRGDGATSAVASRTPVLVTSSRRDTFRLRKPNTSRPPSMHVDDYVAREKSSDVLSGSSPAAAATTLQRSNSGTRRAPSIHVDEFMARQRENQQSDIPLIQGYAENGGSRAVLDLLDGDNGADLCLTDRNLRISQTTAEYSSVSVIVSSVATFSAAPPPALAMMNTSVINSEVLQRNPNFHSASEHTGFSSQRLGGMKMEQNNGGTCPGVEINSQPPSSVVKVKLERAPSMNSVSAGLPSPFQPYEQEFNAAVAAAVKMEPRQQPDSNIMPRTLHAEVPAAPPQQQASQSDLSSHLPPPPPPAPPSPWLDQPRRLDPSLLPPVIPRLIPGMNVLPYNHGSGSRPPADLQVGGVVLQPPAGLWRDSTPVFSGLPPPAPPIPGPNPHGPQFVQQSFMGASRPLDTLQGYPGNHAGTASTSDHRFGNLSGPPSGQGSSPLFQPPIPTGMPPSQNTLSSEQSVHRPPPLHLQESEIIAQQEPGAVLQQILQSPDTIHELLKDTKKLQQLLEQHPKLVALLQEKISHGML</sequence>
<keyword evidence="5" id="KW-0539">Nucleus</keyword>
<dbReference type="Proteomes" id="UP000006727">
    <property type="component" value="Chromosome 22"/>
</dbReference>
<evidence type="ECO:0000313" key="9">
    <source>
        <dbReference type="EnsemblPlants" id="Pp3c22_17700V3.1"/>
    </source>
</evidence>
<protein>
    <recommendedName>
        <fullName evidence="7">Virilizer N-terminal domain-containing protein</fullName>
    </recommendedName>
</protein>
<dbReference type="PaxDb" id="3218-PP1S100_92V6.1"/>
<dbReference type="FunCoup" id="A0A2K1INW0">
    <property type="interactions" value="1538"/>
</dbReference>
<keyword evidence="4" id="KW-0508">mRNA splicing</keyword>
<dbReference type="GO" id="GO:0008380">
    <property type="term" value="P:RNA splicing"/>
    <property type="evidence" value="ECO:0007669"/>
    <property type="project" value="UniProtKB-KW"/>
</dbReference>
<evidence type="ECO:0000256" key="3">
    <source>
        <dbReference type="ARBA" id="ARBA00022664"/>
    </source>
</evidence>
<dbReference type="InterPro" id="IPR016024">
    <property type="entry name" value="ARM-type_fold"/>
</dbReference>
<accession>A0A2K1INW0</accession>
<feature type="region of interest" description="Disordered" evidence="6">
    <location>
        <begin position="1522"/>
        <end position="1548"/>
    </location>
</feature>
<name>A0A2K1INW0_PHYPA</name>
<comment type="subcellular location">
    <subcellularLocation>
        <location evidence="1">Nucleus</location>
    </subcellularLocation>
</comment>
<reference evidence="9" key="3">
    <citation type="submission" date="2020-12" db="UniProtKB">
        <authorList>
            <consortium name="EnsemblPlants"/>
        </authorList>
    </citation>
    <scope>IDENTIFICATION</scope>
</reference>
<dbReference type="SUPFAM" id="SSF48371">
    <property type="entry name" value="ARM repeat"/>
    <property type="match status" value="1"/>
</dbReference>
<dbReference type="InterPro" id="IPR031801">
    <property type="entry name" value="VIR_N"/>
</dbReference>
<dbReference type="Gramene" id="Pp3c22_17700V3.1">
    <property type="protein sequence ID" value="Pp3c22_17700V3.1"/>
    <property type="gene ID" value="Pp3c22_17700"/>
</dbReference>
<dbReference type="EnsemblPlants" id="Pp3c22_17700V3.1">
    <property type="protein sequence ID" value="Pp3c22_17700V3.1"/>
    <property type="gene ID" value="Pp3c22_17700"/>
</dbReference>
<dbReference type="PANTHER" id="PTHR23185">
    <property type="entry name" value="PROTEIN VIRILIZER HOMOLOG"/>
    <property type="match status" value="1"/>
</dbReference>
<feature type="region of interest" description="Disordered" evidence="6">
    <location>
        <begin position="1751"/>
        <end position="1793"/>
    </location>
</feature>
<dbReference type="EnsemblPlants" id="Pp3c22_17700V3.2">
    <property type="protein sequence ID" value="Pp3c22_17700V3.2"/>
    <property type="gene ID" value="Pp3c22_17700"/>
</dbReference>